<reference evidence="2 3" key="1">
    <citation type="journal article" date="2016" name="Mol. Biol. Evol.">
        <title>Comparative Genomics of Early-Diverging Mushroom-Forming Fungi Provides Insights into the Origins of Lignocellulose Decay Capabilities.</title>
        <authorList>
            <person name="Nagy L.G."/>
            <person name="Riley R."/>
            <person name="Tritt A."/>
            <person name="Adam C."/>
            <person name="Daum C."/>
            <person name="Floudas D."/>
            <person name="Sun H."/>
            <person name="Yadav J.S."/>
            <person name="Pangilinan J."/>
            <person name="Larsson K.H."/>
            <person name="Matsuura K."/>
            <person name="Barry K."/>
            <person name="Labutti K."/>
            <person name="Kuo R."/>
            <person name="Ohm R.A."/>
            <person name="Bhattacharya S.S."/>
            <person name="Shirouzu T."/>
            <person name="Yoshinaga Y."/>
            <person name="Martin F.M."/>
            <person name="Grigoriev I.V."/>
            <person name="Hibbett D.S."/>
        </authorList>
    </citation>
    <scope>NUCLEOTIDE SEQUENCE [LARGE SCALE GENOMIC DNA]</scope>
    <source>
        <strain evidence="2 3">HHB12029</strain>
    </source>
</reference>
<protein>
    <submittedName>
        <fullName evidence="2">Uncharacterized protein</fullName>
    </submittedName>
</protein>
<sequence length="171" mass="18250">MEGTRSPPSAASPSPPAAASPSASPFMFRCCSAVGPSTPSPRARAALAPAVEDGWRGPCSEESVHEAFVGIMSGMLVLFVRVRAMLVLVPVLLMPVPTVVPLPMSVPMRVRLWVPVRIRVPRRVSALRRRSCRRLCLGFGRTRTGGTVAGRSRSGALRISLGLSLGLVLRR</sequence>
<dbReference type="AlphaFoldDB" id="A0A165FHE1"/>
<feature type="region of interest" description="Disordered" evidence="1">
    <location>
        <begin position="1"/>
        <end position="23"/>
    </location>
</feature>
<dbReference type="Proteomes" id="UP000077266">
    <property type="component" value="Unassembled WGS sequence"/>
</dbReference>
<evidence type="ECO:0000313" key="3">
    <source>
        <dbReference type="Proteomes" id="UP000077266"/>
    </source>
</evidence>
<dbReference type="InParanoid" id="A0A165FHE1"/>
<accession>A0A165FHE1</accession>
<proteinExistence type="predicted"/>
<name>A0A165FHE1_EXIGL</name>
<organism evidence="2 3">
    <name type="scientific">Exidia glandulosa HHB12029</name>
    <dbReference type="NCBI Taxonomy" id="1314781"/>
    <lineage>
        <taxon>Eukaryota</taxon>
        <taxon>Fungi</taxon>
        <taxon>Dikarya</taxon>
        <taxon>Basidiomycota</taxon>
        <taxon>Agaricomycotina</taxon>
        <taxon>Agaricomycetes</taxon>
        <taxon>Auriculariales</taxon>
        <taxon>Exidiaceae</taxon>
        <taxon>Exidia</taxon>
    </lineage>
</organism>
<evidence type="ECO:0000256" key="1">
    <source>
        <dbReference type="SAM" id="MobiDB-lite"/>
    </source>
</evidence>
<feature type="compositionally biased region" description="Low complexity" evidence="1">
    <location>
        <begin position="1"/>
        <end position="12"/>
    </location>
</feature>
<keyword evidence="3" id="KW-1185">Reference proteome</keyword>
<evidence type="ECO:0000313" key="2">
    <source>
        <dbReference type="EMBL" id="KZV89000.1"/>
    </source>
</evidence>
<gene>
    <name evidence="2" type="ORF">EXIGLDRAFT_160910</name>
</gene>
<dbReference type="EMBL" id="KV426084">
    <property type="protein sequence ID" value="KZV89000.1"/>
    <property type="molecule type" value="Genomic_DNA"/>
</dbReference>